<proteinExistence type="inferred from homology"/>
<dbReference type="GO" id="GO:0005524">
    <property type="term" value="F:ATP binding"/>
    <property type="evidence" value="ECO:0007669"/>
    <property type="project" value="UniProtKB-KW"/>
</dbReference>
<comment type="caution">
    <text evidence="10">The sequence shown here is derived from an EMBL/GenBank/DDBJ whole genome shotgun (WGS) entry which is preliminary data.</text>
</comment>
<evidence type="ECO:0000256" key="2">
    <source>
        <dbReference type="ARBA" id="ARBA00009747"/>
    </source>
</evidence>
<dbReference type="PANTHER" id="PTHR32057:SF14">
    <property type="entry name" value="PROTEIN ADENYLYLTRANSFERASE SELO, MITOCHONDRIAL"/>
    <property type="match status" value="1"/>
</dbReference>
<dbReference type="Pfam" id="PF02696">
    <property type="entry name" value="SelO"/>
    <property type="match status" value="1"/>
</dbReference>
<dbReference type="NCBIfam" id="NF000658">
    <property type="entry name" value="PRK00029.1"/>
    <property type="match status" value="1"/>
</dbReference>
<evidence type="ECO:0000256" key="1">
    <source>
        <dbReference type="ARBA" id="ARBA00001946"/>
    </source>
</evidence>
<evidence type="ECO:0000313" key="11">
    <source>
        <dbReference type="Proteomes" id="UP000318582"/>
    </source>
</evidence>
<evidence type="ECO:0000256" key="4">
    <source>
        <dbReference type="ARBA" id="ARBA00022695"/>
    </source>
</evidence>
<accession>A0A507DUE6</accession>
<dbReference type="EMBL" id="QEAQ01000114">
    <property type="protein sequence ID" value="TPX55343.1"/>
    <property type="molecule type" value="Genomic_DNA"/>
</dbReference>
<sequence length="544" mass="61290">MSKLKRFVADLRFTNSFARDLVKDSRTPGEPFVRPKVRNPVSSIPRQVAAAHYSYVEPESTPDPVLISTSKPCAELLDIDIDETLSNPQEKEAFIGLVSGNKLPEETNPWAQCYGGHQFGVWASQLGDGRAITIGEVTNSRDEKWEIQLKGAGMTPYSRFADGYAVLRSSIREYLCSEAMHHLGVPTTRALSLVGSTRLVQREKEETGAIVARLAPTWVRFGSFEIFVSRGDVENMRKLADWVIQNHYSSILDSSTTEKYSAWLTEVVKKTAIMIAHWQAVGFCHGVMNTDNMSILGLTLDYGPFQFLDRYDPEYICNHSDHTGRYSFDGQAGVGFWNLTKLASTVSPLVVEELGNDKGKAEVRLREILSEYPVTFHRQYRTLMSQKLGFQTLLDDDLDEIVTPLMEVLGKIQPDYTRFFRSLSTDFRLATASDSAPQKSALKEWYAKYRQRLISELTATDEPALARADKDRTARMKAVNPKYILRNHLAQRVIEEAETGKFEGVNELLRILQNPFEDGTREEQEKWAGPVPAWAAGMKCSCSS</sequence>
<keyword evidence="11" id="KW-1185">Reference proteome</keyword>
<keyword evidence="3" id="KW-0808">Transferase</keyword>
<keyword evidence="8" id="KW-0460">Magnesium</keyword>
<evidence type="ECO:0000313" key="10">
    <source>
        <dbReference type="EMBL" id="TPX55343.1"/>
    </source>
</evidence>
<evidence type="ECO:0000256" key="8">
    <source>
        <dbReference type="ARBA" id="ARBA00022842"/>
    </source>
</evidence>
<dbReference type="PANTHER" id="PTHR32057">
    <property type="entry name" value="PROTEIN ADENYLYLTRANSFERASE SELO, MITOCHONDRIAL"/>
    <property type="match status" value="1"/>
</dbReference>
<dbReference type="InterPro" id="IPR003846">
    <property type="entry name" value="SelO"/>
</dbReference>
<evidence type="ECO:0000256" key="9">
    <source>
        <dbReference type="ARBA" id="ARBA00031547"/>
    </source>
</evidence>
<keyword evidence="4" id="KW-0548">Nucleotidyltransferase</keyword>
<dbReference type="AlphaFoldDB" id="A0A507DUE6"/>
<name>A0A507DUE6_9FUNG</name>
<keyword evidence="5" id="KW-0479">Metal-binding</keyword>
<dbReference type="Proteomes" id="UP000318582">
    <property type="component" value="Unassembled WGS sequence"/>
</dbReference>
<reference evidence="10 11" key="1">
    <citation type="journal article" date="2019" name="Sci. Rep.">
        <title>Comparative genomics of chytrid fungi reveal insights into the obligate biotrophic and pathogenic lifestyle of Synchytrium endobioticum.</title>
        <authorList>
            <person name="van de Vossenberg B.T.L.H."/>
            <person name="Warris S."/>
            <person name="Nguyen H.D.T."/>
            <person name="van Gent-Pelzer M.P.E."/>
            <person name="Joly D.L."/>
            <person name="van de Geest H.C."/>
            <person name="Bonants P.J.M."/>
            <person name="Smith D.S."/>
            <person name="Levesque C.A."/>
            <person name="van der Lee T.A.J."/>
        </authorList>
    </citation>
    <scope>NUCLEOTIDE SEQUENCE [LARGE SCALE GENOMIC DNA]</scope>
    <source>
        <strain evidence="10 11">CBS 809.83</strain>
    </source>
</reference>
<organism evidence="10 11">
    <name type="scientific">Powellomyces hirtus</name>
    <dbReference type="NCBI Taxonomy" id="109895"/>
    <lineage>
        <taxon>Eukaryota</taxon>
        <taxon>Fungi</taxon>
        <taxon>Fungi incertae sedis</taxon>
        <taxon>Chytridiomycota</taxon>
        <taxon>Chytridiomycota incertae sedis</taxon>
        <taxon>Chytridiomycetes</taxon>
        <taxon>Spizellomycetales</taxon>
        <taxon>Powellomycetaceae</taxon>
        <taxon>Powellomyces</taxon>
    </lineage>
</organism>
<keyword evidence="7" id="KW-0067">ATP-binding</keyword>
<comment type="similarity">
    <text evidence="2">Belongs to the SELO family.</text>
</comment>
<keyword evidence="6" id="KW-0547">Nucleotide-binding</keyword>
<protein>
    <recommendedName>
        <fullName evidence="9">Selenoprotein O</fullName>
    </recommendedName>
</protein>
<dbReference type="STRING" id="109895.A0A507DUE6"/>
<evidence type="ECO:0000256" key="3">
    <source>
        <dbReference type="ARBA" id="ARBA00022679"/>
    </source>
</evidence>
<dbReference type="GO" id="GO:0046872">
    <property type="term" value="F:metal ion binding"/>
    <property type="evidence" value="ECO:0007669"/>
    <property type="project" value="UniProtKB-KW"/>
</dbReference>
<comment type="cofactor">
    <cofactor evidence="1">
        <name>Mg(2+)</name>
        <dbReference type="ChEBI" id="CHEBI:18420"/>
    </cofactor>
</comment>
<evidence type="ECO:0000256" key="5">
    <source>
        <dbReference type="ARBA" id="ARBA00022723"/>
    </source>
</evidence>
<dbReference type="GO" id="GO:0005739">
    <property type="term" value="C:mitochondrion"/>
    <property type="evidence" value="ECO:0007669"/>
    <property type="project" value="TreeGrafter"/>
</dbReference>
<evidence type="ECO:0000256" key="6">
    <source>
        <dbReference type="ARBA" id="ARBA00022741"/>
    </source>
</evidence>
<gene>
    <name evidence="10" type="ORF">PhCBS80983_g05395</name>
</gene>
<dbReference type="HAMAP" id="MF_00692">
    <property type="entry name" value="SelO"/>
    <property type="match status" value="1"/>
</dbReference>
<evidence type="ECO:0000256" key="7">
    <source>
        <dbReference type="ARBA" id="ARBA00022840"/>
    </source>
</evidence>
<dbReference type="GO" id="GO:0070733">
    <property type="term" value="F:AMPylase activity"/>
    <property type="evidence" value="ECO:0007669"/>
    <property type="project" value="TreeGrafter"/>
</dbReference>